<evidence type="ECO:0000259" key="11">
    <source>
        <dbReference type="PROSITE" id="PS50850"/>
    </source>
</evidence>
<evidence type="ECO:0000256" key="6">
    <source>
        <dbReference type="ARBA" id="ARBA00022475"/>
    </source>
</evidence>
<comment type="caution">
    <text evidence="12">The sequence shown here is derived from an EMBL/GenBank/DDBJ whole genome shotgun (WGS) entry which is preliminary data.</text>
</comment>
<evidence type="ECO:0000256" key="7">
    <source>
        <dbReference type="ARBA" id="ARBA00022692"/>
    </source>
</evidence>
<evidence type="ECO:0000313" key="13">
    <source>
        <dbReference type="Proteomes" id="UP001155380"/>
    </source>
</evidence>
<keyword evidence="6" id="KW-1003">Cell membrane</keyword>
<comment type="similarity">
    <text evidence="4">Belongs to the major facilitator superfamily. TCR/Tet family.</text>
</comment>
<dbReference type="Proteomes" id="UP001155380">
    <property type="component" value="Unassembled WGS sequence"/>
</dbReference>
<protein>
    <recommendedName>
        <fullName evidence="10">Bcr/CflA family efflux transporter</fullName>
    </recommendedName>
</protein>
<keyword evidence="9 10" id="KW-0472">Membrane</keyword>
<feature type="transmembrane region" description="Helical" evidence="10">
    <location>
        <begin position="250"/>
        <end position="271"/>
    </location>
</feature>
<dbReference type="GO" id="GO:0005886">
    <property type="term" value="C:plasma membrane"/>
    <property type="evidence" value="ECO:0007669"/>
    <property type="project" value="UniProtKB-SubCell"/>
</dbReference>
<evidence type="ECO:0000256" key="8">
    <source>
        <dbReference type="ARBA" id="ARBA00022989"/>
    </source>
</evidence>
<keyword evidence="7 10" id="KW-0812">Transmembrane</keyword>
<feature type="transmembrane region" description="Helical" evidence="10">
    <location>
        <begin position="135"/>
        <end position="159"/>
    </location>
</feature>
<dbReference type="EMBL" id="JAMXLX010000003">
    <property type="protein sequence ID" value="MCO5957498.1"/>
    <property type="molecule type" value="Genomic_DNA"/>
</dbReference>
<gene>
    <name evidence="12" type="ORF">NBH21_11995</name>
</gene>
<dbReference type="GO" id="GO:1990961">
    <property type="term" value="P:xenobiotic detoxification by transmembrane export across the plasma membrane"/>
    <property type="evidence" value="ECO:0007669"/>
    <property type="project" value="InterPro"/>
</dbReference>
<organism evidence="12 13">
    <name type="scientific">Ciceribacter sichuanensis</name>
    <dbReference type="NCBI Taxonomy" id="2949647"/>
    <lineage>
        <taxon>Bacteria</taxon>
        <taxon>Pseudomonadati</taxon>
        <taxon>Pseudomonadota</taxon>
        <taxon>Alphaproteobacteria</taxon>
        <taxon>Hyphomicrobiales</taxon>
        <taxon>Rhizobiaceae</taxon>
        <taxon>Ciceribacter</taxon>
    </lineage>
</organism>
<feature type="transmembrane region" description="Helical" evidence="10">
    <location>
        <begin position="339"/>
        <end position="362"/>
    </location>
</feature>
<comment type="subcellular location">
    <subcellularLocation>
        <location evidence="10">Cell inner membrane</location>
        <topology evidence="10">Multi-pass membrane protein</topology>
    </subcellularLocation>
    <subcellularLocation>
        <location evidence="2">Cell membrane</location>
        <topology evidence="2">Multi-pass membrane protein</topology>
    </subcellularLocation>
</comment>
<proteinExistence type="inferred from homology"/>
<dbReference type="GO" id="GO:0042910">
    <property type="term" value="F:xenobiotic transmembrane transporter activity"/>
    <property type="evidence" value="ECO:0007669"/>
    <property type="project" value="InterPro"/>
</dbReference>
<evidence type="ECO:0000256" key="3">
    <source>
        <dbReference type="ARBA" id="ARBA00006236"/>
    </source>
</evidence>
<feature type="transmembrane region" description="Helical" evidence="10">
    <location>
        <begin position="205"/>
        <end position="230"/>
    </location>
</feature>
<evidence type="ECO:0000256" key="9">
    <source>
        <dbReference type="ARBA" id="ARBA00023136"/>
    </source>
</evidence>
<dbReference type="AlphaFoldDB" id="A0AAJ1BYV5"/>
<feature type="transmembrane region" description="Helical" evidence="10">
    <location>
        <begin position="308"/>
        <end position="327"/>
    </location>
</feature>
<dbReference type="InterPro" id="IPR020846">
    <property type="entry name" value="MFS_dom"/>
</dbReference>
<comment type="caution">
    <text evidence="10">Lacks conserved residue(s) required for the propagation of feature annotation.</text>
</comment>
<feature type="transmembrane region" description="Helical" evidence="10">
    <location>
        <begin position="77"/>
        <end position="96"/>
    </location>
</feature>
<evidence type="ECO:0000256" key="2">
    <source>
        <dbReference type="ARBA" id="ARBA00004651"/>
    </source>
</evidence>
<feature type="transmembrane region" description="Helical" evidence="10">
    <location>
        <begin position="46"/>
        <end position="65"/>
    </location>
</feature>
<name>A0AAJ1BYV5_9HYPH</name>
<evidence type="ECO:0000256" key="1">
    <source>
        <dbReference type="ARBA" id="ARBA00003279"/>
    </source>
</evidence>
<comment type="function">
    <text evidence="1">Resistance to tetracycline by an active tetracycline efflux. This is an energy-dependent process that decreases the accumulation of the antibiotic in whole cells. This protein functions as a metal-tetracycline/H(+) antiporter.</text>
</comment>
<dbReference type="PROSITE" id="PS50850">
    <property type="entry name" value="MFS"/>
    <property type="match status" value="1"/>
</dbReference>
<dbReference type="InterPro" id="IPR011701">
    <property type="entry name" value="MFS"/>
</dbReference>
<dbReference type="CDD" id="cd17320">
    <property type="entry name" value="MFS_MdfA_MDR_like"/>
    <property type="match status" value="1"/>
</dbReference>
<dbReference type="InterPro" id="IPR005829">
    <property type="entry name" value="Sugar_transporter_CS"/>
</dbReference>
<keyword evidence="5 10" id="KW-0813">Transport</keyword>
<dbReference type="PRINTS" id="PR01035">
    <property type="entry name" value="TCRTETA"/>
</dbReference>
<evidence type="ECO:0000256" key="4">
    <source>
        <dbReference type="ARBA" id="ARBA00007520"/>
    </source>
</evidence>
<feature type="transmembrane region" description="Helical" evidence="10">
    <location>
        <begin position="283"/>
        <end position="302"/>
    </location>
</feature>
<dbReference type="InterPro" id="IPR036259">
    <property type="entry name" value="MFS_trans_sf"/>
</dbReference>
<keyword evidence="10" id="KW-0997">Cell inner membrane</keyword>
<dbReference type="PROSITE" id="PS00216">
    <property type="entry name" value="SUGAR_TRANSPORT_1"/>
    <property type="match status" value="1"/>
</dbReference>
<dbReference type="RefSeq" id="WP_250913478.1">
    <property type="nucleotide sequence ID" value="NZ_JAMXLX010000003.1"/>
</dbReference>
<dbReference type="InterPro" id="IPR004812">
    <property type="entry name" value="Efflux_drug-R_Bcr/CmlA"/>
</dbReference>
<evidence type="ECO:0000313" key="12">
    <source>
        <dbReference type="EMBL" id="MCO5957498.1"/>
    </source>
</evidence>
<dbReference type="PANTHER" id="PTHR23502:SF132">
    <property type="entry name" value="POLYAMINE TRANSPORTER 2-RELATED"/>
    <property type="match status" value="1"/>
</dbReference>
<dbReference type="InterPro" id="IPR001958">
    <property type="entry name" value="Tet-R_TetA/multi-R_MdtG-like"/>
</dbReference>
<dbReference type="PANTHER" id="PTHR23502">
    <property type="entry name" value="MAJOR FACILITATOR SUPERFAMILY"/>
    <property type="match status" value="1"/>
</dbReference>
<feature type="transmembrane region" description="Helical" evidence="10">
    <location>
        <begin position="368"/>
        <end position="389"/>
    </location>
</feature>
<comment type="similarity">
    <text evidence="3 10">Belongs to the major facilitator superfamily. Bcr/CmlA family.</text>
</comment>
<feature type="transmembrane region" description="Helical" evidence="10">
    <location>
        <begin position="102"/>
        <end position="123"/>
    </location>
</feature>
<evidence type="ECO:0000256" key="5">
    <source>
        <dbReference type="ARBA" id="ARBA00022448"/>
    </source>
</evidence>
<accession>A0AAJ1BYV5</accession>
<evidence type="ECO:0000256" key="10">
    <source>
        <dbReference type="RuleBase" id="RU365088"/>
    </source>
</evidence>
<feature type="domain" description="Major facilitator superfamily (MFS) profile" evidence="11">
    <location>
        <begin position="11"/>
        <end position="397"/>
    </location>
</feature>
<dbReference type="SUPFAM" id="SSF103473">
    <property type="entry name" value="MFS general substrate transporter"/>
    <property type="match status" value="1"/>
</dbReference>
<reference evidence="12" key="1">
    <citation type="submission" date="2022-06" db="EMBL/GenBank/DDBJ databases">
        <authorList>
            <person name="Sun Q."/>
        </authorList>
    </citation>
    <scope>NUCLEOTIDE SEQUENCE</scope>
    <source>
        <strain evidence="12">S101</strain>
    </source>
</reference>
<sequence length="397" mass="41539">MTQARMSERRTSLIGALLTTIGPISMAIYTPAMPELVKAFGTTDSAIKMSLSLYFAGFACAQLLSGPMSDAFGRRKATLAFLAIYIAGSLTAAFAPSVEWLLIGRLIQGIGASVGVTVSRAIVRDQFTGPEAARILNMMGIMLAIGPAAGPTLGGLALSLSGWQAIFYLMVGFGILSGLMVAFLMAETTVADRSRIHPVRLVSSYVTLVSDLRVLFCALVLGGCVGALYAQSTMLPFVLINRVGLTPAQFGLGMLMQSGFYFAGSITLRFLSRRMGERGSLRTGLTLVGIGGAMIALSVHFIEPSFLSIMGPVAVCSFGIAFVIPYITTAGLQPHPEIAGSAAALLGFGQMGSGFLGGIAAATIGDPLTAFGTVIPFMEFMAIFAYLGLQAAHRRAD</sequence>
<dbReference type="Pfam" id="PF07690">
    <property type="entry name" value="MFS_1"/>
    <property type="match status" value="1"/>
</dbReference>
<keyword evidence="8 10" id="KW-1133">Transmembrane helix</keyword>
<feature type="transmembrane region" description="Helical" evidence="10">
    <location>
        <begin position="165"/>
        <end position="184"/>
    </location>
</feature>
<dbReference type="NCBIfam" id="TIGR00710">
    <property type="entry name" value="efflux_Bcr_CflA"/>
    <property type="match status" value="1"/>
</dbReference>
<dbReference type="Gene3D" id="1.20.1720.10">
    <property type="entry name" value="Multidrug resistance protein D"/>
    <property type="match status" value="1"/>
</dbReference>